<protein>
    <submittedName>
        <fullName evidence="5">cGMP-specific 3</fullName>
    </submittedName>
</protein>
<evidence type="ECO:0000313" key="6">
    <source>
        <dbReference type="EMBL" id="RWS06910.1"/>
    </source>
</evidence>
<evidence type="ECO:0000256" key="3">
    <source>
        <dbReference type="PIRSR" id="PIRSR623088-3"/>
    </source>
</evidence>
<dbReference type="PROSITE" id="PS51845">
    <property type="entry name" value="PDEASE_I_2"/>
    <property type="match status" value="1"/>
</dbReference>
<reference evidence="5 7" key="1">
    <citation type="journal article" date="2018" name="Gigascience">
        <title>Genomes of trombidid mites reveal novel predicted allergens and laterally-transferred genes associated with secondary metabolism.</title>
        <authorList>
            <person name="Dong X."/>
            <person name="Chaisiri K."/>
            <person name="Xia D."/>
            <person name="Armstrong S.D."/>
            <person name="Fang Y."/>
            <person name="Donnelly M.J."/>
            <person name="Kadowaki T."/>
            <person name="McGarry J.W."/>
            <person name="Darby A.C."/>
            <person name="Makepeace B.L."/>
        </authorList>
    </citation>
    <scope>NUCLEOTIDE SEQUENCE [LARGE SCALE GENOMIC DNA]</scope>
    <source>
        <strain evidence="5">UoL-WK</strain>
    </source>
</reference>
<keyword evidence="2" id="KW-0378">Hydrolase</keyword>
<sequence>SKNIFQKQRVLNGHDYRLYNFDFSDFGLSENETCLATIRMFMDLRLIRKFHIPYQGNNILQFLSPEDYKLVIGMIESAILSTDLEQYFQKKDKFIDLVRNGEEWEDINKRELLRGMMMTACDVSATTKPWRVQKKIAELVASEFFHQGDLEKQLKKEPLAMMDRERRHELPLMQVEFIDVICLPVYKIFAECWHSLKQLYDGCISNRQHWQRLIQTSTVFHMLYDILPSKGVIRFG</sequence>
<dbReference type="EMBL" id="NCKU01003797">
    <property type="protein sequence ID" value="RWS06902.1"/>
    <property type="molecule type" value="Genomic_DNA"/>
</dbReference>
<dbReference type="STRING" id="1965070.A0A3S3QBW8"/>
<evidence type="ECO:0000313" key="5">
    <source>
        <dbReference type="EMBL" id="RWS06902.1"/>
    </source>
</evidence>
<dbReference type="Proteomes" id="UP000285301">
    <property type="component" value="Unassembled WGS sequence"/>
</dbReference>
<keyword evidence="7" id="KW-1185">Reference proteome</keyword>
<organism evidence="5 7">
    <name type="scientific">Dinothrombium tinctorium</name>
    <dbReference type="NCBI Taxonomy" id="1965070"/>
    <lineage>
        <taxon>Eukaryota</taxon>
        <taxon>Metazoa</taxon>
        <taxon>Ecdysozoa</taxon>
        <taxon>Arthropoda</taxon>
        <taxon>Chelicerata</taxon>
        <taxon>Arachnida</taxon>
        <taxon>Acari</taxon>
        <taxon>Acariformes</taxon>
        <taxon>Trombidiformes</taxon>
        <taxon>Prostigmata</taxon>
        <taxon>Anystina</taxon>
        <taxon>Parasitengona</taxon>
        <taxon>Trombidioidea</taxon>
        <taxon>Trombidiidae</taxon>
        <taxon>Dinothrombium</taxon>
    </lineage>
</organism>
<evidence type="ECO:0000256" key="2">
    <source>
        <dbReference type="ARBA" id="ARBA00022801"/>
    </source>
</evidence>
<dbReference type="InterPro" id="IPR036971">
    <property type="entry name" value="PDEase_catalytic_dom_sf"/>
</dbReference>
<gene>
    <name evidence="6" type="ORF">B4U79_00412</name>
    <name evidence="5" type="ORF">B4U79_03709</name>
</gene>
<dbReference type="SUPFAM" id="SSF109604">
    <property type="entry name" value="HD-domain/PDEase-like"/>
    <property type="match status" value="1"/>
</dbReference>
<comment type="caution">
    <text evidence="5">The sequence shown here is derived from an EMBL/GenBank/DDBJ whole genome shotgun (WGS) entry which is preliminary data.</text>
</comment>
<dbReference type="PANTHER" id="PTHR11347">
    <property type="entry name" value="CYCLIC NUCLEOTIDE PHOSPHODIESTERASE"/>
    <property type="match status" value="1"/>
</dbReference>
<dbReference type="GO" id="GO:0007165">
    <property type="term" value="P:signal transduction"/>
    <property type="evidence" value="ECO:0007669"/>
    <property type="project" value="InterPro"/>
</dbReference>
<dbReference type="AlphaFoldDB" id="A0A3S3QBW8"/>
<keyword evidence="1 3" id="KW-0479">Metal-binding</keyword>
<dbReference type="GO" id="GO:0004114">
    <property type="term" value="F:3',5'-cyclic-nucleotide phosphodiesterase activity"/>
    <property type="evidence" value="ECO:0007669"/>
    <property type="project" value="InterPro"/>
</dbReference>
<evidence type="ECO:0000259" key="4">
    <source>
        <dbReference type="PROSITE" id="PS51845"/>
    </source>
</evidence>
<reference evidence="5" key="2">
    <citation type="submission" date="2018-11" db="EMBL/GenBank/DDBJ databases">
        <title>Trombidioid mite genomics.</title>
        <authorList>
            <person name="Dong X."/>
        </authorList>
    </citation>
    <scope>NUCLEOTIDE SEQUENCE</scope>
    <source>
        <strain evidence="5">UoL-WK</strain>
    </source>
</reference>
<dbReference type="PRINTS" id="PR00387">
    <property type="entry name" value="PDIESTERASE1"/>
</dbReference>
<feature type="binding site" evidence="3">
    <location>
        <position position="122"/>
    </location>
    <ligand>
        <name>Zn(2+)</name>
        <dbReference type="ChEBI" id="CHEBI:29105"/>
        <label>1</label>
    </ligand>
</feature>
<dbReference type="Pfam" id="PF00233">
    <property type="entry name" value="PDEase_I"/>
    <property type="match status" value="1"/>
</dbReference>
<dbReference type="GO" id="GO:0046872">
    <property type="term" value="F:metal ion binding"/>
    <property type="evidence" value="ECO:0007669"/>
    <property type="project" value="UniProtKB-KW"/>
</dbReference>
<dbReference type="EMBL" id="NCKU01003788">
    <property type="protein sequence ID" value="RWS06910.1"/>
    <property type="molecule type" value="Genomic_DNA"/>
</dbReference>
<dbReference type="InterPro" id="IPR002073">
    <property type="entry name" value="PDEase_catalytic_dom"/>
</dbReference>
<evidence type="ECO:0000256" key="1">
    <source>
        <dbReference type="ARBA" id="ARBA00022723"/>
    </source>
</evidence>
<feature type="domain" description="PDEase" evidence="4">
    <location>
        <begin position="1"/>
        <end position="217"/>
    </location>
</feature>
<feature type="non-terminal residue" evidence="5">
    <location>
        <position position="1"/>
    </location>
</feature>
<dbReference type="Gene3D" id="1.10.1300.10">
    <property type="entry name" value="3'5'-cyclic nucleotide phosphodiesterase, catalytic domain"/>
    <property type="match status" value="1"/>
</dbReference>
<evidence type="ECO:0000313" key="7">
    <source>
        <dbReference type="Proteomes" id="UP000285301"/>
    </source>
</evidence>
<accession>A0A3S3QBW8</accession>
<name>A0A3S3QBW8_9ACAR</name>
<dbReference type="InterPro" id="IPR023088">
    <property type="entry name" value="PDEase"/>
</dbReference>
<proteinExistence type="predicted"/>
<dbReference type="OrthoDB" id="6017640at2759"/>